<evidence type="ECO:0000313" key="1">
    <source>
        <dbReference type="EMBL" id="KAL3808036.1"/>
    </source>
</evidence>
<organism evidence="1 2">
    <name type="scientific">Cyclostephanos tholiformis</name>
    <dbReference type="NCBI Taxonomy" id="382380"/>
    <lineage>
        <taxon>Eukaryota</taxon>
        <taxon>Sar</taxon>
        <taxon>Stramenopiles</taxon>
        <taxon>Ochrophyta</taxon>
        <taxon>Bacillariophyta</taxon>
        <taxon>Coscinodiscophyceae</taxon>
        <taxon>Thalassiosirophycidae</taxon>
        <taxon>Stephanodiscales</taxon>
        <taxon>Stephanodiscaceae</taxon>
        <taxon>Cyclostephanos</taxon>
    </lineage>
</organism>
<dbReference type="Proteomes" id="UP001530377">
    <property type="component" value="Unassembled WGS sequence"/>
</dbReference>
<sequence>MTTTTEDASCIVSTAHLLLRGLIPAFVGCSIGVVDDDEGRKDDGEVIAVGGAGSNGGVRASAFQMTYRKDMPKFGNDGE</sequence>
<gene>
    <name evidence="1" type="ORF">ACHAXA_004996</name>
</gene>
<evidence type="ECO:0000313" key="2">
    <source>
        <dbReference type="Proteomes" id="UP001530377"/>
    </source>
</evidence>
<protein>
    <submittedName>
        <fullName evidence="1">Uncharacterized protein</fullName>
    </submittedName>
</protein>
<keyword evidence="2" id="KW-1185">Reference proteome</keyword>
<accession>A0ABD3R8H3</accession>
<dbReference type="AlphaFoldDB" id="A0ABD3R8H3"/>
<proteinExistence type="predicted"/>
<name>A0ABD3R8H3_9STRA</name>
<dbReference type="EMBL" id="JALLPB020000554">
    <property type="protein sequence ID" value="KAL3808036.1"/>
    <property type="molecule type" value="Genomic_DNA"/>
</dbReference>
<reference evidence="1 2" key="1">
    <citation type="submission" date="2024-10" db="EMBL/GenBank/DDBJ databases">
        <title>Updated reference genomes for cyclostephanoid diatoms.</title>
        <authorList>
            <person name="Roberts W.R."/>
            <person name="Alverson A.J."/>
        </authorList>
    </citation>
    <scope>NUCLEOTIDE SEQUENCE [LARGE SCALE GENOMIC DNA]</scope>
    <source>
        <strain evidence="1 2">AJA228-03</strain>
    </source>
</reference>
<comment type="caution">
    <text evidence="1">The sequence shown here is derived from an EMBL/GenBank/DDBJ whole genome shotgun (WGS) entry which is preliminary data.</text>
</comment>